<evidence type="ECO:0000313" key="3">
    <source>
        <dbReference type="EMBL" id="RAK63246.1"/>
    </source>
</evidence>
<dbReference type="Pfam" id="PF19081">
    <property type="entry name" value="Ig_7"/>
    <property type="match status" value="1"/>
</dbReference>
<dbReference type="SMART" id="SM00089">
    <property type="entry name" value="PKD"/>
    <property type="match status" value="4"/>
</dbReference>
<dbReference type="CDD" id="cd00146">
    <property type="entry name" value="PKD"/>
    <property type="match status" value="3"/>
</dbReference>
<dbReference type="PANTHER" id="PTHR35580">
    <property type="entry name" value="CELL SURFACE GLYCOPROTEIN (S-LAYER PROTEIN)-LIKE PROTEIN"/>
    <property type="match status" value="1"/>
</dbReference>
<dbReference type="InterPro" id="IPR035986">
    <property type="entry name" value="PKD_dom_sf"/>
</dbReference>
<feature type="domain" description="PKD" evidence="2">
    <location>
        <begin position="760"/>
        <end position="836"/>
    </location>
</feature>
<accession>A0A328BBL5</accession>
<evidence type="ECO:0000259" key="2">
    <source>
        <dbReference type="PROSITE" id="PS50093"/>
    </source>
</evidence>
<sequence length="1241" mass="130370">MLTSTIVRSLAGAFCMATLALSQPLLAGAGTPPQPVGRPRVVAPVEAGGEFVANRNQWPEKVLYAVDVPMGKLFLGKNQLTHSLFDVHHIEQLQHRHAPAATRVKAHAYTVSFEHANANPVVTSEGKVAMERNYFLGSDPQRWASHVPAYTEVRYQQLYPGTDLRVYSKGASLEYDFELAPKADAGRIRMHYEGVDELRVAADGSLRITTSVGDITEQRPYAYQLRNGQKQEVPCQFQLKGRVVSFALPAGYDHQRPLVIDPVLVYSTYSGSTGNNYGYTATYDSLGNLYSGGIALASGFPVTTGAYDVSYAGTQDMGIMKFNPAATTGAASRLYATYIGGSGTDHPHSMIVDRTGNLVILGSTSNNQFPVTGGVYDNSYNGGTDIVVCKLNSTGSTLLASTYVGGSGSDGQTLAAALNVNYGDEYRGDVQVDNQNNIYFASISSSTNYPTLGGFQTALSGTSDAVVTKLTSSLSALVWSSYLGGTGAESAYSIQVDSVRNVYVSGGTSSSNLPGVAGSFDATYNGGTADGFVASIAASGNVLRRSVFLGTSGYDQAYFVQLDRAGNVYALGQSDGAYPVTSGKYAVNNSRLFIHKMNNGLTTSQFSTRIGAPTTSGVNFSPTAFLVDNCGQILLSAWGGGGQGSGTITGAPVTPDAIQTTAPSGSFYLMQLSADAAGLVYGSYFGNSGPHVDGGTSRFDKRGIIYQAMCVSGGLITTPNAYALTKPTSASYNNAAFKMDILRLQAAFVQSTVINGPRVRRGCAPLTVFFQPASQIGNAARSWNLGDGTVTTQTGVITHTYNTPGRYVVRLTVIDPNACLQNQIATDTVDVFLSPTAAAGADRSICAGTSTTLTAGSAGVAGSTFSWSPAAGLSSTTGASVTATPTATTAYVLTATSPGGCFTRDTVVVRIIPQLQVAYTALSTTGVPQKTGCAPLQLNFRRDTPQAGTSLLWDFGDGTTSAQSGIVSHTFSQPGRYVVRLTVNDAAACPTSRTAVDTVVVNPVPVAAVGPNQTICNGSNTVLRASSTGAPGVVYTWSPAAGLSSTTGANVTAAPTTTTTYTVTATAPTGCASSATVVVNVTPQPRAAFAPTLRQAFTGQLITFNNTTTNATTYAWNFGDAQTSTAATPTHAYEQPGTYQVQLVASSTAQCVDEQRLSIEVRRFELPNVITPNGDRMNDTFKPFVSFAGVDVDIYNRWGTKVFSQTQYTGNWGADAPAGTYYYHLRSSQGEVWKGWVEVIR</sequence>
<feature type="domain" description="PKD" evidence="2">
    <location>
        <begin position="1004"/>
        <end position="1082"/>
    </location>
</feature>
<feature type="chain" id="PRO_5016298623" description="PKD domain-containing protein" evidence="1">
    <location>
        <begin position="28"/>
        <end position="1241"/>
    </location>
</feature>
<dbReference type="Pfam" id="PF25778">
    <property type="entry name" value="DUF7948"/>
    <property type="match status" value="1"/>
</dbReference>
<dbReference type="RefSeq" id="WP_111480323.1">
    <property type="nucleotide sequence ID" value="NZ_QHKM01000010.1"/>
</dbReference>
<evidence type="ECO:0000256" key="1">
    <source>
        <dbReference type="SAM" id="SignalP"/>
    </source>
</evidence>
<dbReference type="Pfam" id="PF06739">
    <property type="entry name" value="SBBP"/>
    <property type="match status" value="2"/>
</dbReference>
<dbReference type="Proteomes" id="UP000248553">
    <property type="component" value="Unassembled WGS sequence"/>
</dbReference>
<dbReference type="PANTHER" id="PTHR35580:SF1">
    <property type="entry name" value="PHYTASE-LIKE DOMAIN-CONTAINING PROTEIN"/>
    <property type="match status" value="1"/>
</dbReference>
<dbReference type="EMBL" id="QHKM01000010">
    <property type="protein sequence ID" value="RAK63246.1"/>
    <property type="molecule type" value="Genomic_DNA"/>
</dbReference>
<dbReference type="InterPro" id="IPR052918">
    <property type="entry name" value="Motility_Chemotaxis_Reg"/>
</dbReference>
<dbReference type="InterPro" id="IPR010620">
    <property type="entry name" value="SBBP_repeat"/>
</dbReference>
<evidence type="ECO:0000313" key="4">
    <source>
        <dbReference type="Proteomes" id="UP000248553"/>
    </source>
</evidence>
<dbReference type="PROSITE" id="PS50093">
    <property type="entry name" value="PKD"/>
    <property type="match status" value="4"/>
</dbReference>
<organism evidence="3 4">
    <name type="scientific">Hymenobacter edaphi</name>
    <dbReference type="NCBI Taxonomy" id="2211146"/>
    <lineage>
        <taxon>Bacteria</taxon>
        <taxon>Pseudomonadati</taxon>
        <taxon>Bacteroidota</taxon>
        <taxon>Cytophagia</taxon>
        <taxon>Cytophagales</taxon>
        <taxon>Hymenobacteraceae</taxon>
        <taxon>Hymenobacter</taxon>
    </lineage>
</organism>
<reference evidence="4" key="1">
    <citation type="submission" date="2018-05" db="EMBL/GenBank/DDBJ databases">
        <authorList>
            <person name="Nie L."/>
        </authorList>
    </citation>
    <scope>NUCLEOTIDE SEQUENCE [LARGE SCALE GENOMIC DNA]</scope>
    <source>
        <strain evidence="4">NL</strain>
    </source>
</reference>
<dbReference type="InterPro" id="IPR022409">
    <property type="entry name" value="PKD/Chitinase_dom"/>
</dbReference>
<dbReference type="Pfam" id="PF18911">
    <property type="entry name" value="PKD_4"/>
    <property type="match status" value="3"/>
</dbReference>
<feature type="domain" description="PKD" evidence="2">
    <location>
        <begin position="1108"/>
        <end position="1149"/>
    </location>
</feature>
<dbReference type="InterPro" id="IPR000601">
    <property type="entry name" value="PKD_dom"/>
</dbReference>
<comment type="caution">
    <text evidence="3">The sequence shown here is derived from an EMBL/GenBank/DDBJ whole genome shotgun (WGS) entry which is preliminary data.</text>
</comment>
<protein>
    <recommendedName>
        <fullName evidence="2">PKD domain-containing protein</fullName>
    </recommendedName>
</protein>
<dbReference type="Pfam" id="PF13585">
    <property type="entry name" value="CHU_C"/>
    <property type="match status" value="1"/>
</dbReference>
<dbReference type="InterPro" id="IPR044023">
    <property type="entry name" value="Ig_7"/>
</dbReference>
<feature type="domain" description="PKD" evidence="2">
    <location>
        <begin position="944"/>
        <end position="1006"/>
    </location>
</feature>
<dbReference type="Gene3D" id="2.60.40.10">
    <property type="entry name" value="Immunoglobulins"/>
    <property type="match status" value="4"/>
</dbReference>
<keyword evidence="4" id="KW-1185">Reference proteome</keyword>
<keyword evidence="1" id="KW-0732">Signal</keyword>
<feature type="signal peptide" evidence="1">
    <location>
        <begin position="1"/>
        <end position="27"/>
    </location>
</feature>
<dbReference type="SUPFAM" id="SSF49299">
    <property type="entry name" value="PKD domain"/>
    <property type="match status" value="3"/>
</dbReference>
<dbReference type="InterPro" id="IPR057708">
    <property type="entry name" value="DUF7948"/>
</dbReference>
<gene>
    <name evidence="3" type="ORF">DLM85_21925</name>
</gene>
<dbReference type="AlphaFoldDB" id="A0A328BBL5"/>
<name>A0A328BBL5_9BACT</name>
<dbReference type="OrthoDB" id="1521709at2"/>
<dbReference type="InterPro" id="IPR013783">
    <property type="entry name" value="Ig-like_fold"/>
</dbReference>
<proteinExistence type="predicted"/>